<dbReference type="GO" id="GO:0032259">
    <property type="term" value="P:methylation"/>
    <property type="evidence" value="ECO:0007669"/>
    <property type="project" value="UniProtKB-KW"/>
</dbReference>
<name>A0ABR8MXX1_9BACL</name>
<accession>A0ABR8MXX1</accession>
<comment type="caution">
    <text evidence="2">The sequence shown here is derived from an EMBL/GenBank/DDBJ whole genome shotgun (WGS) entry which is preliminary data.</text>
</comment>
<dbReference type="CDD" id="cd02440">
    <property type="entry name" value="AdoMet_MTases"/>
    <property type="match status" value="1"/>
</dbReference>
<reference evidence="2 3" key="1">
    <citation type="submission" date="2020-09" db="EMBL/GenBank/DDBJ databases">
        <title>Paenibacillus sp. strain PR3 16S rRNA gene Genome sequencing and assembly.</title>
        <authorList>
            <person name="Kim J."/>
        </authorList>
    </citation>
    <scope>NUCLEOTIDE SEQUENCE [LARGE SCALE GENOMIC DNA]</scope>
    <source>
        <strain evidence="2 3">PR3</strain>
    </source>
</reference>
<dbReference type="Proteomes" id="UP000609346">
    <property type="component" value="Unassembled WGS sequence"/>
</dbReference>
<dbReference type="InterPro" id="IPR029063">
    <property type="entry name" value="SAM-dependent_MTases_sf"/>
</dbReference>
<evidence type="ECO:0000313" key="3">
    <source>
        <dbReference type="Proteomes" id="UP000609346"/>
    </source>
</evidence>
<dbReference type="RefSeq" id="WP_191204171.1">
    <property type="nucleotide sequence ID" value="NZ_JACXZA010000003.1"/>
</dbReference>
<dbReference type="InterPro" id="IPR041698">
    <property type="entry name" value="Methyltransf_25"/>
</dbReference>
<sequence length="199" mass="22652">MEEKLLNFYLELKGPEAGEWNASPDNLYAECMTRVYVRNEFAVTEGMQVCNVGIGTGDWDDYIGYWLKGKGRLTSVDIDAGICELFAYRQKREGHPNPSEVVNRSVFDPELPQGAYDLVTLIGSTIQEAGQFEQCLDACLRLLKPGGSLMFMANLKQSPVSRLEHYVEDRGAIMEQLERHETFMRYPFHISTIRRGSKK</sequence>
<dbReference type="SUPFAM" id="SSF53335">
    <property type="entry name" value="S-adenosyl-L-methionine-dependent methyltransferases"/>
    <property type="match status" value="1"/>
</dbReference>
<dbReference type="Pfam" id="PF13649">
    <property type="entry name" value="Methyltransf_25"/>
    <property type="match status" value="1"/>
</dbReference>
<keyword evidence="2" id="KW-0808">Transferase</keyword>
<organism evidence="2 3">
    <name type="scientific">Paenibacillus terricola</name>
    <dbReference type="NCBI Taxonomy" id="2763503"/>
    <lineage>
        <taxon>Bacteria</taxon>
        <taxon>Bacillati</taxon>
        <taxon>Bacillota</taxon>
        <taxon>Bacilli</taxon>
        <taxon>Bacillales</taxon>
        <taxon>Paenibacillaceae</taxon>
        <taxon>Paenibacillus</taxon>
    </lineage>
</organism>
<proteinExistence type="predicted"/>
<evidence type="ECO:0000313" key="2">
    <source>
        <dbReference type="EMBL" id="MBD3919897.1"/>
    </source>
</evidence>
<protein>
    <submittedName>
        <fullName evidence="2">Class I SAM-dependent methyltransferase</fullName>
    </submittedName>
</protein>
<keyword evidence="3" id="KW-1185">Reference proteome</keyword>
<dbReference type="Gene3D" id="3.40.50.150">
    <property type="entry name" value="Vaccinia Virus protein VP39"/>
    <property type="match status" value="1"/>
</dbReference>
<feature type="domain" description="Methyltransferase" evidence="1">
    <location>
        <begin position="49"/>
        <end position="147"/>
    </location>
</feature>
<gene>
    <name evidence="2" type="ORF">H8B09_14130</name>
</gene>
<evidence type="ECO:0000259" key="1">
    <source>
        <dbReference type="Pfam" id="PF13649"/>
    </source>
</evidence>
<keyword evidence="2" id="KW-0489">Methyltransferase</keyword>
<dbReference type="GO" id="GO:0008168">
    <property type="term" value="F:methyltransferase activity"/>
    <property type="evidence" value="ECO:0007669"/>
    <property type="project" value="UniProtKB-KW"/>
</dbReference>
<dbReference type="EMBL" id="JACXZA010000003">
    <property type="protein sequence ID" value="MBD3919897.1"/>
    <property type="molecule type" value="Genomic_DNA"/>
</dbReference>